<comment type="caution">
    <text evidence="2">The sequence shown here is derived from an EMBL/GenBank/DDBJ whole genome shotgun (WGS) entry which is preliminary data.</text>
</comment>
<keyword evidence="1" id="KW-1133">Transmembrane helix</keyword>
<dbReference type="EMBL" id="MU864951">
    <property type="protein sequence ID" value="KAK4464168.1"/>
    <property type="molecule type" value="Genomic_DNA"/>
</dbReference>
<feature type="transmembrane region" description="Helical" evidence="1">
    <location>
        <begin position="55"/>
        <end position="75"/>
    </location>
</feature>
<name>A0AAV9HUW8_9PEZI</name>
<reference evidence="2" key="2">
    <citation type="submission" date="2023-06" db="EMBL/GenBank/DDBJ databases">
        <authorList>
            <consortium name="Lawrence Berkeley National Laboratory"/>
            <person name="Mondo S.J."/>
            <person name="Hensen N."/>
            <person name="Bonometti L."/>
            <person name="Westerberg I."/>
            <person name="Brannstrom I.O."/>
            <person name="Guillou S."/>
            <person name="Cros-Aarteil S."/>
            <person name="Calhoun S."/>
            <person name="Haridas S."/>
            <person name="Kuo A."/>
            <person name="Pangilinan J."/>
            <person name="Riley R."/>
            <person name="Labutti K."/>
            <person name="Andreopoulos B."/>
            <person name="Lipzen A."/>
            <person name="Chen C."/>
            <person name="Yanf M."/>
            <person name="Daum C."/>
            <person name="Ng V."/>
            <person name="Clum A."/>
            <person name="Steindorff A."/>
            <person name="Ohm R."/>
            <person name="Martin F."/>
            <person name="Silar P."/>
            <person name="Natvig D."/>
            <person name="Lalanne C."/>
            <person name="Gautier V."/>
            <person name="Ament-Velasquez S.L."/>
            <person name="Kruys A."/>
            <person name="Hutchinson M.I."/>
            <person name="Powell A.J."/>
            <person name="Barry K."/>
            <person name="Miller A.N."/>
            <person name="Grigoriev I.V."/>
            <person name="Debuchy R."/>
            <person name="Gladieux P."/>
            <person name="Thoren M.H."/>
            <person name="Johannesson H."/>
        </authorList>
    </citation>
    <scope>NUCLEOTIDE SEQUENCE</scope>
    <source>
        <strain evidence="2">PSN324</strain>
    </source>
</reference>
<proteinExistence type="predicted"/>
<sequence length="85" mass="9806">MDGWVHLKQGVYWSLLGFFFIGNGLASNFFSLLFSADMEKQESVIGRNGPRKREIIKSWWPSNCLLLVSFGWIIIRGKKNGWIVL</sequence>
<reference evidence="2" key="1">
    <citation type="journal article" date="2023" name="Mol. Phylogenet. Evol.">
        <title>Genome-scale phylogeny and comparative genomics of the fungal order Sordariales.</title>
        <authorList>
            <person name="Hensen N."/>
            <person name="Bonometti L."/>
            <person name="Westerberg I."/>
            <person name="Brannstrom I.O."/>
            <person name="Guillou S."/>
            <person name="Cros-Aarteil S."/>
            <person name="Calhoun S."/>
            <person name="Haridas S."/>
            <person name="Kuo A."/>
            <person name="Mondo S."/>
            <person name="Pangilinan J."/>
            <person name="Riley R."/>
            <person name="LaButti K."/>
            <person name="Andreopoulos B."/>
            <person name="Lipzen A."/>
            <person name="Chen C."/>
            <person name="Yan M."/>
            <person name="Daum C."/>
            <person name="Ng V."/>
            <person name="Clum A."/>
            <person name="Steindorff A."/>
            <person name="Ohm R.A."/>
            <person name="Martin F."/>
            <person name="Silar P."/>
            <person name="Natvig D.O."/>
            <person name="Lalanne C."/>
            <person name="Gautier V."/>
            <person name="Ament-Velasquez S.L."/>
            <person name="Kruys A."/>
            <person name="Hutchinson M.I."/>
            <person name="Powell A.J."/>
            <person name="Barry K."/>
            <person name="Miller A.N."/>
            <person name="Grigoriev I.V."/>
            <person name="Debuchy R."/>
            <person name="Gladieux P."/>
            <person name="Hiltunen Thoren M."/>
            <person name="Johannesson H."/>
        </authorList>
    </citation>
    <scope>NUCLEOTIDE SEQUENCE</scope>
    <source>
        <strain evidence="2">PSN324</strain>
    </source>
</reference>
<keyword evidence="1" id="KW-0812">Transmembrane</keyword>
<dbReference type="Proteomes" id="UP001321749">
    <property type="component" value="Unassembled WGS sequence"/>
</dbReference>
<gene>
    <name evidence="2" type="ORF">QBC42DRAFT_264048</name>
</gene>
<protein>
    <submittedName>
        <fullName evidence="2">Uncharacterized protein</fullName>
    </submittedName>
</protein>
<evidence type="ECO:0000313" key="2">
    <source>
        <dbReference type="EMBL" id="KAK4464168.1"/>
    </source>
</evidence>
<keyword evidence="3" id="KW-1185">Reference proteome</keyword>
<accession>A0AAV9HUW8</accession>
<evidence type="ECO:0000256" key="1">
    <source>
        <dbReference type="SAM" id="Phobius"/>
    </source>
</evidence>
<organism evidence="2 3">
    <name type="scientific">Cladorrhinum samala</name>
    <dbReference type="NCBI Taxonomy" id="585594"/>
    <lineage>
        <taxon>Eukaryota</taxon>
        <taxon>Fungi</taxon>
        <taxon>Dikarya</taxon>
        <taxon>Ascomycota</taxon>
        <taxon>Pezizomycotina</taxon>
        <taxon>Sordariomycetes</taxon>
        <taxon>Sordariomycetidae</taxon>
        <taxon>Sordariales</taxon>
        <taxon>Podosporaceae</taxon>
        <taxon>Cladorrhinum</taxon>
    </lineage>
</organism>
<keyword evidence="1" id="KW-0472">Membrane</keyword>
<evidence type="ECO:0000313" key="3">
    <source>
        <dbReference type="Proteomes" id="UP001321749"/>
    </source>
</evidence>
<dbReference type="AlphaFoldDB" id="A0AAV9HUW8"/>
<feature type="transmembrane region" description="Helical" evidence="1">
    <location>
        <begin position="12"/>
        <end position="34"/>
    </location>
</feature>